<dbReference type="RefSeq" id="XP_007871624.1">
    <property type="nucleotide sequence ID" value="XM_007873433.1"/>
</dbReference>
<keyword evidence="3" id="KW-0863">Zinc-finger</keyword>
<dbReference type="OrthoDB" id="3236755at2759"/>
<evidence type="ECO:0000256" key="1">
    <source>
        <dbReference type="ARBA" id="ARBA00004123"/>
    </source>
</evidence>
<evidence type="ECO:0000256" key="5">
    <source>
        <dbReference type="ARBA" id="ARBA00023242"/>
    </source>
</evidence>
<dbReference type="SUPFAM" id="SSF53098">
    <property type="entry name" value="Ribonuclease H-like"/>
    <property type="match status" value="1"/>
</dbReference>
<dbReference type="GeneID" id="19306813"/>
<dbReference type="KEGG" id="gtr:GLOTRDRAFT_51379"/>
<dbReference type="AlphaFoldDB" id="S7R6B6"/>
<dbReference type="PANTHER" id="PTHR46481:SF10">
    <property type="entry name" value="ZINC FINGER BED DOMAIN-CONTAINING PROTEIN 39"/>
    <property type="match status" value="1"/>
</dbReference>
<organism evidence="8 9">
    <name type="scientific">Gloeophyllum trabeum (strain ATCC 11539 / FP-39264 / Madison 617)</name>
    <name type="common">Brown rot fungus</name>
    <dbReference type="NCBI Taxonomy" id="670483"/>
    <lineage>
        <taxon>Eukaryota</taxon>
        <taxon>Fungi</taxon>
        <taxon>Dikarya</taxon>
        <taxon>Basidiomycota</taxon>
        <taxon>Agaricomycotina</taxon>
        <taxon>Agaricomycetes</taxon>
        <taxon>Gloeophyllales</taxon>
        <taxon>Gloeophyllaceae</taxon>
        <taxon>Gloeophyllum</taxon>
    </lineage>
</organism>
<dbReference type="EMBL" id="KB469491">
    <property type="protein sequence ID" value="EPQ49920.1"/>
    <property type="molecule type" value="Genomic_DNA"/>
</dbReference>
<dbReference type="InterPro" id="IPR012337">
    <property type="entry name" value="RNaseH-like_sf"/>
</dbReference>
<dbReference type="PANTHER" id="PTHR46481">
    <property type="entry name" value="ZINC FINGER BED DOMAIN-CONTAINING PROTEIN 4"/>
    <property type="match status" value="1"/>
</dbReference>
<sequence>MTDKRHAKDIELLRLYLQDLPNELPLRSAQDSSYGFHAFGLDEEWLKEEGQEAAANRQLEVQWGTPRTTVAVLRERGPGIEAIADVLDQHLGMLPDSVLLQKWLDDVLDSVRLTFEVYTKDVRLLKVQSPEHSLTKSSGGAEASDAASSPPKAPKQQRSKRKKIDSHKLTDIADPAWRDLPEGADGRSSGAKAHPDLIASTRLFAMIEYLRHCRHSTLSFDGGKSRRGKGLFSIHSTTADRRPFLLELCDVSGLSHTGKMIEELLEDWIDDIGPHHFSGIVSDNTGNTAKARRLICETHPHIFNMQDCCHELDLAIEDICRLPEIKKIIALVREILAYMSRSVYAREQLDIERERLGISRGLESIVDTRFGTVYWAGASVERNLDALRAIAANNELAPFAKAIRSLEHSHASAADVFLFWLAILAQLEHLFKGNRSGFTSKTIESIRAITNKRFEHMISGSANNIYVVAFFLDPRAFILHAGVLFSADEYLAGIRNAPIFKQRNPLAVGLSLLTILKNEYGAEVLAMKDSDSKQIKKAMKIRNPHLASILPRDANVLLKEQFQSYVKRREPFNRRFRDGETVKQWWEAVRRDQMGQVLGALAVKIFSVSVNSMVDERAMSSVTWLNSKLRSRQDILTLNDTIMIRGWHRWNPQVSATFYTGLRTSLTTMRV</sequence>
<keyword evidence="4" id="KW-0862">Zinc</keyword>
<comment type="subcellular location">
    <subcellularLocation>
        <location evidence="1">Nucleus</location>
    </subcellularLocation>
</comment>
<proteinExistence type="predicted"/>
<evidence type="ECO:0000256" key="4">
    <source>
        <dbReference type="ARBA" id="ARBA00022833"/>
    </source>
</evidence>
<evidence type="ECO:0000313" key="8">
    <source>
        <dbReference type="EMBL" id="EPQ49920.1"/>
    </source>
</evidence>
<dbReference type="eggNOG" id="ENOG502RB0T">
    <property type="taxonomic scope" value="Eukaryota"/>
</dbReference>
<dbReference type="Pfam" id="PF04937">
    <property type="entry name" value="DUF659"/>
    <property type="match status" value="1"/>
</dbReference>
<evidence type="ECO:0000256" key="3">
    <source>
        <dbReference type="ARBA" id="ARBA00022771"/>
    </source>
</evidence>
<feature type="compositionally biased region" description="Low complexity" evidence="6">
    <location>
        <begin position="136"/>
        <end position="150"/>
    </location>
</feature>
<dbReference type="OMA" id="GHATSCE"/>
<dbReference type="InterPro" id="IPR007021">
    <property type="entry name" value="DUF659"/>
</dbReference>
<dbReference type="GO" id="GO:0005634">
    <property type="term" value="C:nucleus"/>
    <property type="evidence" value="ECO:0007669"/>
    <property type="project" value="UniProtKB-SubCell"/>
</dbReference>
<dbReference type="HOGENOM" id="CLU_008059_0_0_1"/>
<gene>
    <name evidence="8" type="ORF">GLOTRDRAFT_51379</name>
</gene>
<name>S7R6B6_GLOTA</name>
<accession>S7R6B6</accession>
<keyword evidence="2" id="KW-0479">Metal-binding</keyword>
<dbReference type="Proteomes" id="UP000030669">
    <property type="component" value="Unassembled WGS sequence"/>
</dbReference>
<evidence type="ECO:0000259" key="7">
    <source>
        <dbReference type="Pfam" id="PF04937"/>
    </source>
</evidence>
<feature type="compositionally biased region" description="Basic residues" evidence="6">
    <location>
        <begin position="155"/>
        <end position="165"/>
    </location>
</feature>
<feature type="region of interest" description="Disordered" evidence="6">
    <location>
        <begin position="129"/>
        <end position="165"/>
    </location>
</feature>
<evidence type="ECO:0000256" key="6">
    <source>
        <dbReference type="SAM" id="MobiDB-lite"/>
    </source>
</evidence>
<evidence type="ECO:0000313" key="9">
    <source>
        <dbReference type="Proteomes" id="UP000030669"/>
    </source>
</evidence>
<evidence type="ECO:0000256" key="2">
    <source>
        <dbReference type="ARBA" id="ARBA00022723"/>
    </source>
</evidence>
<dbReference type="GO" id="GO:0008270">
    <property type="term" value="F:zinc ion binding"/>
    <property type="evidence" value="ECO:0007669"/>
    <property type="project" value="UniProtKB-KW"/>
</dbReference>
<keyword evidence="5" id="KW-0539">Nucleus</keyword>
<feature type="domain" description="DUF659" evidence="7">
    <location>
        <begin position="216"/>
        <end position="335"/>
    </location>
</feature>
<keyword evidence="9" id="KW-1185">Reference proteome</keyword>
<protein>
    <recommendedName>
        <fullName evidence="7">DUF659 domain-containing protein</fullName>
    </recommendedName>
</protein>
<dbReference type="InterPro" id="IPR052035">
    <property type="entry name" value="ZnF_BED_domain_contain"/>
</dbReference>
<reference evidence="8 9" key="1">
    <citation type="journal article" date="2012" name="Science">
        <title>The Paleozoic origin of enzymatic lignin decomposition reconstructed from 31 fungal genomes.</title>
        <authorList>
            <person name="Floudas D."/>
            <person name="Binder M."/>
            <person name="Riley R."/>
            <person name="Barry K."/>
            <person name="Blanchette R.A."/>
            <person name="Henrissat B."/>
            <person name="Martinez A.T."/>
            <person name="Otillar R."/>
            <person name="Spatafora J.W."/>
            <person name="Yadav J.S."/>
            <person name="Aerts A."/>
            <person name="Benoit I."/>
            <person name="Boyd A."/>
            <person name="Carlson A."/>
            <person name="Copeland A."/>
            <person name="Coutinho P.M."/>
            <person name="de Vries R.P."/>
            <person name="Ferreira P."/>
            <person name="Findley K."/>
            <person name="Foster B."/>
            <person name="Gaskell J."/>
            <person name="Glotzer D."/>
            <person name="Gorecki P."/>
            <person name="Heitman J."/>
            <person name="Hesse C."/>
            <person name="Hori C."/>
            <person name="Igarashi K."/>
            <person name="Jurgens J.A."/>
            <person name="Kallen N."/>
            <person name="Kersten P."/>
            <person name="Kohler A."/>
            <person name="Kuees U."/>
            <person name="Kumar T.K.A."/>
            <person name="Kuo A."/>
            <person name="LaButti K."/>
            <person name="Larrondo L.F."/>
            <person name="Lindquist E."/>
            <person name="Ling A."/>
            <person name="Lombard V."/>
            <person name="Lucas S."/>
            <person name="Lundell T."/>
            <person name="Martin R."/>
            <person name="McLaughlin D.J."/>
            <person name="Morgenstern I."/>
            <person name="Morin E."/>
            <person name="Murat C."/>
            <person name="Nagy L.G."/>
            <person name="Nolan M."/>
            <person name="Ohm R.A."/>
            <person name="Patyshakuliyeva A."/>
            <person name="Rokas A."/>
            <person name="Ruiz-Duenas F.J."/>
            <person name="Sabat G."/>
            <person name="Salamov A."/>
            <person name="Samejima M."/>
            <person name="Schmutz J."/>
            <person name="Slot J.C."/>
            <person name="St John F."/>
            <person name="Stenlid J."/>
            <person name="Sun H."/>
            <person name="Sun S."/>
            <person name="Syed K."/>
            <person name="Tsang A."/>
            <person name="Wiebenga A."/>
            <person name="Young D."/>
            <person name="Pisabarro A."/>
            <person name="Eastwood D.C."/>
            <person name="Martin F."/>
            <person name="Cullen D."/>
            <person name="Grigoriev I.V."/>
            <person name="Hibbett D.S."/>
        </authorList>
    </citation>
    <scope>NUCLEOTIDE SEQUENCE [LARGE SCALE GENOMIC DNA]</scope>
    <source>
        <strain evidence="8 9">ATCC 11539</strain>
    </source>
</reference>